<feature type="region of interest" description="Disordered" evidence="1">
    <location>
        <begin position="266"/>
        <end position="289"/>
    </location>
</feature>
<evidence type="ECO:0000313" key="2">
    <source>
        <dbReference type="EMBL" id="ADI78874.1"/>
    </source>
</evidence>
<protein>
    <submittedName>
        <fullName evidence="2">LipIAF1-6</fullName>
    </submittedName>
</protein>
<name>E0YJE9_9ZZZZ</name>
<sequence>MPMKINRYAIGSAALAAGLLMSSAAFAVNPGGGGSGFASLYNRAESDGRCSVTRLNVGSSTFYIPRDPSNPNARFNVLVWGNGTGGNSLTYATLLESVASHCIAVAAANTANSGTGVEMQEAYNSLRSRYGNILGSKVCTAGHSQGGGGSFNAANRIGANCVIPVQPDTRFTTRIYSPLASHVEVITLWGQIDTLAPASGNRSNVERASTILTQVETSGEGHFAPVSGRGGKIGTMFRMANIAQLSNDPATAQEFRRAFWGPTTDYTASTSHPDISEVRRNAAAQATTP</sequence>
<dbReference type="ESTHER" id="9zzzz-e0yje9">
    <property type="family name" value="Polyesterase-lipase-cutinase"/>
</dbReference>
<dbReference type="InterPro" id="IPR029058">
    <property type="entry name" value="AB_hydrolase_fold"/>
</dbReference>
<accession>E0YJE9</accession>
<evidence type="ECO:0000256" key="1">
    <source>
        <dbReference type="SAM" id="MobiDB-lite"/>
    </source>
</evidence>
<dbReference type="SUPFAM" id="SSF53474">
    <property type="entry name" value="alpha/beta-Hydrolases"/>
    <property type="match status" value="1"/>
</dbReference>
<proteinExistence type="predicted"/>
<dbReference type="EMBL" id="HM049169">
    <property type="protein sequence ID" value="ADI78874.1"/>
    <property type="molecule type" value="Genomic_DNA"/>
</dbReference>
<reference evidence="2" key="1">
    <citation type="journal article" date="2010" name="J. Ind. Microbiol. Biotechnol.">
        <title>Expression and characterization of a novel heterologous moderately thermostable lipase derived from metagenomics in Streptomyces lividans.</title>
        <authorList>
            <person name="Cote A."/>
            <person name="Shareck F."/>
        </authorList>
    </citation>
    <scope>NUCLEOTIDE SEQUENCE</scope>
</reference>
<dbReference type="Gene3D" id="3.40.50.1820">
    <property type="entry name" value="alpha/beta hydrolase"/>
    <property type="match status" value="1"/>
</dbReference>
<organism evidence="2">
    <name type="scientific">uncultured microorganism</name>
    <dbReference type="NCBI Taxonomy" id="358574"/>
    <lineage>
        <taxon>unclassified sequences</taxon>
        <taxon>environmental samples</taxon>
    </lineage>
</organism>
<dbReference type="AlphaFoldDB" id="E0YJE9"/>